<dbReference type="AlphaFoldDB" id="A0A2S0WBP9"/>
<evidence type="ECO:0000313" key="1">
    <source>
        <dbReference type="EMBL" id="AWB83187.1"/>
    </source>
</evidence>
<gene>
    <name evidence="1" type="ORF">C3E79_00740</name>
</gene>
<reference evidence="2" key="1">
    <citation type="submission" date="2018-01" db="EMBL/GenBank/DDBJ databases">
        <authorList>
            <person name="Li J."/>
        </authorList>
    </citation>
    <scope>NUCLEOTIDE SEQUENCE [LARGE SCALE GENOMIC DNA]</scope>
    <source>
        <strain evidence="2">2184</strain>
    </source>
</reference>
<organism evidence="1 2">
    <name type="scientific">Corynebacterium liangguodongii</name>
    <dbReference type="NCBI Taxonomy" id="2079535"/>
    <lineage>
        <taxon>Bacteria</taxon>
        <taxon>Bacillati</taxon>
        <taxon>Actinomycetota</taxon>
        <taxon>Actinomycetes</taxon>
        <taxon>Mycobacteriales</taxon>
        <taxon>Corynebacteriaceae</taxon>
        <taxon>Corynebacterium</taxon>
    </lineage>
</organism>
<dbReference type="OrthoDB" id="9796523at2"/>
<dbReference type="Proteomes" id="UP000244754">
    <property type="component" value="Chromosome"/>
</dbReference>
<dbReference type="KEGG" id="clia:C3E79_00740"/>
<protein>
    <submittedName>
        <fullName evidence="1">Uncharacterized protein</fullName>
    </submittedName>
</protein>
<keyword evidence="2" id="KW-1185">Reference proteome</keyword>
<proteinExistence type="predicted"/>
<dbReference type="EMBL" id="CP026948">
    <property type="protein sequence ID" value="AWB83187.1"/>
    <property type="molecule type" value="Genomic_DNA"/>
</dbReference>
<evidence type="ECO:0000313" key="2">
    <source>
        <dbReference type="Proteomes" id="UP000244754"/>
    </source>
</evidence>
<name>A0A2S0WBP9_9CORY</name>
<dbReference type="RefSeq" id="WP_108403183.1">
    <property type="nucleotide sequence ID" value="NZ_CP026948.1"/>
</dbReference>
<accession>A0A2S0WBP9</accession>
<sequence>MRKLYRLSGLKARTESHSPEEIVGKVKHNLANDKDAPYSDVFFDVDVDESSFGQLEQGISHAERVDCET</sequence>